<feature type="chain" id="PRO_5022013365" evidence="5">
    <location>
        <begin position="26"/>
        <end position="489"/>
    </location>
</feature>
<dbReference type="SUPFAM" id="SSF53649">
    <property type="entry name" value="Alkaline phosphatase-like"/>
    <property type="match status" value="1"/>
</dbReference>
<dbReference type="OrthoDB" id="9789742at2"/>
<dbReference type="GO" id="GO:0016787">
    <property type="term" value="F:hydrolase activity"/>
    <property type="evidence" value="ECO:0007669"/>
    <property type="project" value="UniProtKB-KW"/>
</dbReference>
<dbReference type="AlphaFoldDB" id="A0A521DP13"/>
<dbReference type="PANTHER" id="PTHR43108">
    <property type="entry name" value="N-ACETYLGLUCOSAMINE-6-SULFATASE FAMILY MEMBER"/>
    <property type="match status" value="1"/>
</dbReference>
<dbReference type="RefSeq" id="WP_142714988.1">
    <property type="nucleotide sequence ID" value="NZ_FXTH01000011.1"/>
</dbReference>
<dbReference type="InterPro" id="IPR024607">
    <property type="entry name" value="Sulfatase_CS"/>
</dbReference>
<dbReference type="PROSITE" id="PS00523">
    <property type="entry name" value="SULFATASE_1"/>
    <property type="match status" value="1"/>
</dbReference>
<dbReference type="InterPro" id="IPR000917">
    <property type="entry name" value="Sulfatase_N"/>
</dbReference>
<name>A0A521DP13_9BACT</name>
<dbReference type="CDD" id="cd16031">
    <property type="entry name" value="G6S_like"/>
    <property type="match status" value="1"/>
</dbReference>
<comment type="similarity">
    <text evidence="1">Belongs to the sulfatase family.</text>
</comment>
<evidence type="ECO:0000259" key="6">
    <source>
        <dbReference type="Pfam" id="PF00884"/>
    </source>
</evidence>
<keyword evidence="3" id="KW-0378">Hydrolase</keyword>
<keyword evidence="4" id="KW-0325">Glycoprotein</keyword>
<proteinExistence type="inferred from homology"/>
<protein>
    <submittedName>
        <fullName evidence="7">Arylsulfatase A</fullName>
    </submittedName>
</protein>
<keyword evidence="2 5" id="KW-0732">Signal</keyword>
<dbReference type="Pfam" id="PF00884">
    <property type="entry name" value="Sulfatase"/>
    <property type="match status" value="1"/>
</dbReference>
<evidence type="ECO:0000313" key="8">
    <source>
        <dbReference type="Proteomes" id="UP000317593"/>
    </source>
</evidence>
<sequence length="489" mass="56593">MNKISKIPYLLALILFLLPTVYGQAQDQPTNVIFILSDDHRYDYMGFHPESPDFLKTPGMDRMAREGAHLANAFVTTSLCSPSRASILTGQYAFRHGAVDNANPMIEGTQFFPEQLQNQGYQTGYFGKWHIGNAHDDPKPGFDRWVSFRGQGVYNNPTLNIDGERRKVEGYTTDLLTDFTLDWIENRDQDKPFFAYLSHKAVHAEFYPAERHNEKYADAEIPKPQSMKNIESNYAGKPDWVREQRYSWHGVDHMYHGRADHPQNLDEIITEYSETLMGVDESISRVLDYLEKEGLAENTLVIYMGDNGFMLGEHGLIDKRQAYEESMRVPMLAWAPGYIEAGSTIDQNVLNIDIAPTFLDLASGSMPEGHTVDGRSFLPLLGGEDIDDWRSSFVYQYFWEHAFPHTPTTYAIREDRYKYIYYHGVWDKNELYDLQNDPKEMHNLIDVPAQQQRVKRMREELFDILETNQATDVKFRRPSDYQADEKLIE</sequence>
<dbReference type="Proteomes" id="UP000317593">
    <property type="component" value="Unassembled WGS sequence"/>
</dbReference>
<evidence type="ECO:0000256" key="3">
    <source>
        <dbReference type="ARBA" id="ARBA00022801"/>
    </source>
</evidence>
<dbReference type="EMBL" id="FXTH01000011">
    <property type="protein sequence ID" value="SMO73464.1"/>
    <property type="molecule type" value="Genomic_DNA"/>
</dbReference>
<accession>A0A521DP13</accession>
<evidence type="ECO:0000256" key="2">
    <source>
        <dbReference type="ARBA" id="ARBA00022729"/>
    </source>
</evidence>
<feature type="domain" description="Sulfatase N-terminal" evidence="6">
    <location>
        <begin position="31"/>
        <end position="364"/>
    </location>
</feature>
<evidence type="ECO:0000256" key="5">
    <source>
        <dbReference type="SAM" id="SignalP"/>
    </source>
</evidence>
<feature type="signal peptide" evidence="5">
    <location>
        <begin position="1"/>
        <end position="25"/>
    </location>
</feature>
<evidence type="ECO:0000256" key="4">
    <source>
        <dbReference type="ARBA" id="ARBA00023180"/>
    </source>
</evidence>
<organism evidence="7 8">
    <name type="scientific">Fodinibius sediminis</name>
    <dbReference type="NCBI Taxonomy" id="1214077"/>
    <lineage>
        <taxon>Bacteria</taxon>
        <taxon>Pseudomonadati</taxon>
        <taxon>Balneolota</taxon>
        <taxon>Balneolia</taxon>
        <taxon>Balneolales</taxon>
        <taxon>Balneolaceae</taxon>
        <taxon>Fodinibius</taxon>
    </lineage>
</organism>
<evidence type="ECO:0000256" key="1">
    <source>
        <dbReference type="ARBA" id="ARBA00008779"/>
    </source>
</evidence>
<evidence type="ECO:0000313" key="7">
    <source>
        <dbReference type="EMBL" id="SMO73464.1"/>
    </source>
</evidence>
<dbReference type="PANTHER" id="PTHR43108:SF8">
    <property type="entry name" value="SD21168P"/>
    <property type="match status" value="1"/>
</dbReference>
<keyword evidence="8" id="KW-1185">Reference proteome</keyword>
<gene>
    <name evidence="7" type="ORF">SAMN06265218_11180</name>
</gene>
<dbReference type="Gene3D" id="3.40.720.10">
    <property type="entry name" value="Alkaline Phosphatase, subunit A"/>
    <property type="match status" value="1"/>
</dbReference>
<dbReference type="InterPro" id="IPR017850">
    <property type="entry name" value="Alkaline_phosphatase_core_sf"/>
</dbReference>
<reference evidence="7 8" key="1">
    <citation type="submission" date="2017-05" db="EMBL/GenBank/DDBJ databases">
        <authorList>
            <person name="Varghese N."/>
            <person name="Submissions S."/>
        </authorList>
    </citation>
    <scope>NUCLEOTIDE SEQUENCE [LARGE SCALE GENOMIC DNA]</scope>
    <source>
        <strain evidence="7 8">DSM 21194</strain>
    </source>
</reference>